<evidence type="ECO:0000313" key="2">
    <source>
        <dbReference type="Proteomes" id="UP001233172"/>
    </source>
</evidence>
<protein>
    <submittedName>
        <fullName evidence="1">Uncharacterized protein</fullName>
    </submittedName>
</protein>
<sequence length="99" mass="11105">MVPLSLPPVDQAVFETMTWSFDTQRDSVKTCFPQHSRCSGTLFLQTLLKSALKGDCKFTCSHAGNEVQCAEVILCYVSRPGDKSFRVHFEDVFLLTAQI</sequence>
<evidence type="ECO:0000313" key="1">
    <source>
        <dbReference type="EMBL" id="KAK0065249.1"/>
    </source>
</evidence>
<comment type="caution">
    <text evidence="1">The sequence shown here is derived from an EMBL/GenBank/DDBJ whole genome shotgun (WGS) entry which is preliminary data.</text>
</comment>
<name>A0AAD8C2G8_BIOPF</name>
<gene>
    <name evidence="1" type="ORF">Bpfe_005275</name>
</gene>
<reference evidence="1" key="2">
    <citation type="submission" date="2023-04" db="EMBL/GenBank/DDBJ databases">
        <authorList>
            <person name="Bu L."/>
            <person name="Lu L."/>
            <person name="Laidemitt M.R."/>
            <person name="Zhang S.M."/>
            <person name="Mutuku M."/>
            <person name="Mkoji G."/>
            <person name="Steinauer M."/>
            <person name="Loker E.S."/>
        </authorList>
    </citation>
    <scope>NUCLEOTIDE SEQUENCE</scope>
    <source>
        <strain evidence="1">KasaAsao</strain>
        <tissue evidence="1">Whole Snail</tissue>
    </source>
</reference>
<keyword evidence="2" id="KW-1185">Reference proteome</keyword>
<reference evidence="1" key="1">
    <citation type="journal article" date="2023" name="PLoS Negl. Trop. Dis.">
        <title>A genome sequence for Biomphalaria pfeifferi, the major vector snail for the human-infecting parasite Schistosoma mansoni.</title>
        <authorList>
            <person name="Bu L."/>
            <person name="Lu L."/>
            <person name="Laidemitt M.R."/>
            <person name="Zhang S.M."/>
            <person name="Mutuku M."/>
            <person name="Mkoji G."/>
            <person name="Steinauer M."/>
            <person name="Loker E.S."/>
        </authorList>
    </citation>
    <scope>NUCLEOTIDE SEQUENCE</scope>
    <source>
        <strain evidence="1">KasaAsao</strain>
    </source>
</reference>
<dbReference type="AlphaFoldDB" id="A0AAD8C2G8"/>
<dbReference type="Proteomes" id="UP001233172">
    <property type="component" value="Unassembled WGS sequence"/>
</dbReference>
<proteinExistence type="predicted"/>
<accession>A0AAD8C2G8</accession>
<organism evidence="1 2">
    <name type="scientific">Biomphalaria pfeifferi</name>
    <name type="common">Bloodfluke planorb</name>
    <name type="synonym">Freshwater snail</name>
    <dbReference type="NCBI Taxonomy" id="112525"/>
    <lineage>
        <taxon>Eukaryota</taxon>
        <taxon>Metazoa</taxon>
        <taxon>Spiralia</taxon>
        <taxon>Lophotrochozoa</taxon>
        <taxon>Mollusca</taxon>
        <taxon>Gastropoda</taxon>
        <taxon>Heterobranchia</taxon>
        <taxon>Euthyneura</taxon>
        <taxon>Panpulmonata</taxon>
        <taxon>Hygrophila</taxon>
        <taxon>Lymnaeoidea</taxon>
        <taxon>Planorbidae</taxon>
        <taxon>Biomphalaria</taxon>
    </lineage>
</organism>
<dbReference type="EMBL" id="JASAOG010000014">
    <property type="protein sequence ID" value="KAK0065249.1"/>
    <property type="molecule type" value="Genomic_DNA"/>
</dbReference>